<dbReference type="Proteomes" id="UP000287033">
    <property type="component" value="Unassembled WGS sequence"/>
</dbReference>
<evidence type="ECO:0000313" key="3">
    <source>
        <dbReference type="Proteomes" id="UP000287033"/>
    </source>
</evidence>
<dbReference type="AlphaFoldDB" id="A0A401TU67"/>
<evidence type="ECO:0000256" key="1">
    <source>
        <dbReference type="SAM" id="MobiDB-lite"/>
    </source>
</evidence>
<evidence type="ECO:0000313" key="2">
    <source>
        <dbReference type="EMBL" id="GCC46176.1"/>
    </source>
</evidence>
<name>A0A401TU67_CHIPU</name>
<comment type="caution">
    <text evidence="2">The sequence shown here is derived from an EMBL/GenBank/DDBJ whole genome shotgun (WGS) entry which is preliminary data.</text>
</comment>
<feature type="compositionally biased region" description="Basic and acidic residues" evidence="1">
    <location>
        <begin position="15"/>
        <end position="46"/>
    </location>
</feature>
<protein>
    <submittedName>
        <fullName evidence="2">Uncharacterized protein</fullName>
    </submittedName>
</protein>
<feature type="region of interest" description="Disordered" evidence="1">
    <location>
        <begin position="1"/>
        <end position="58"/>
    </location>
</feature>
<dbReference type="EMBL" id="BEZZ01173738">
    <property type="protein sequence ID" value="GCC46176.1"/>
    <property type="molecule type" value="Genomic_DNA"/>
</dbReference>
<organism evidence="2 3">
    <name type="scientific">Chiloscyllium punctatum</name>
    <name type="common">Brownbanded bambooshark</name>
    <name type="synonym">Hemiscyllium punctatum</name>
    <dbReference type="NCBI Taxonomy" id="137246"/>
    <lineage>
        <taxon>Eukaryota</taxon>
        <taxon>Metazoa</taxon>
        <taxon>Chordata</taxon>
        <taxon>Craniata</taxon>
        <taxon>Vertebrata</taxon>
        <taxon>Chondrichthyes</taxon>
        <taxon>Elasmobranchii</taxon>
        <taxon>Galeomorphii</taxon>
        <taxon>Galeoidea</taxon>
        <taxon>Orectolobiformes</taxon>
        <taxon>Hemiscylliidae</taxon>
        <taxon>Chiloscyllium</taxon>
    </lineage>
</organism>
<proteinExistence type="predicted"/>
<reference evidence="2 3" key="1">
    <citation type="journal article" date="2018" name="Nat. Ecol. Evol.">
        <title>Shark genomes provide insights into elasmobranch evolution and the origin of vertebrates.</title>
        <authorList>
            <person name="Hara Y"/>
            <person name="Yamaguchi K"/>
            <person name="Onimaru K"/>
            <person name="Kadota M"/>
            <person name="Koyanagi M"/>
            <person name="Keeley SD"/>
            <person name="Tatsumi K"/>
            <person name="Tanaka K"/>
            <person name="Motone F"/>
            <person name="Kageyama Y"/>
            <person name="Nozu R"/>
            <person name="Adachi N"/>
            <person name="Nishimura O"/>
            <person name="Nakagawa R"/>
            <person name="Tanegashima C"/>
            <person name="Kiyatake I"/>
            <person name="Matsumoto R"/>
            <person name="Murakumo K"/>
            <person name="Nishida K"/>
            <person name="Terakita A"/>
            <person name="Kuratani S"/>
            <person name="Sato K"/>
            <person name="Hyodo S Kuraku.S."/>
        </authorList>
    </citation>
    <scope>NUCLEOTIDE SEQUENCE [LARGE SCALE GENOMIC DNA]</scope>
</reference>
<sequence length="98" mass="10825">MAVDGVENPGEEEAEHGSQEEHPEDHFLLHWGDKVDVGPEHVHDAQDQEEQETWMGGKDAGKWGNINCWCKELVPSTFNQELGDGRGVLALGGRAVCF</sequence>
<gene>
    <name evidence="2" type="ORF">chiPu_0030063</name>
</gene>
<keyword evidence="3" id="KW-1185">Reference proteome</keyword>
<accession>A0A401TU67</accession>